<comment type="subcellular location">
    <subcellularLocation>
        <location evidence="2">Nucleus</location>
    </subcellularLocation>
</comment>
<dbReference type="GO" id="GO:0003677">
    <property type="term" value="F:DNA binding"/>
    <property type="evidence" value="ECO:0007669"/>
    <property type="project" value="UniProtKB-KW"/>
</dbReference>
<keyword evidence="13" id="KW-0175">Coiled coil</keyword>
<dbReference type="VEuPathDB" id="FungiDB:DIURU_003785"/>
<reference evidence="18 19" key="1">
    <citation type="submission" date="2019-07" db="EMBL/GenBank/DDBJ databases">
        <title>Genome assembly of two rare yeast pathogens: Diutina rugosa and Trichomonascus ciferrii.</title>
        <authorList>
            <person name="Mixao V."/>
            <person name="Saus E."/>
            <person name="Hansen A."/>
            <person name="Lass-Flor C."/>
            <person name="Gabaldon T."/>
        </authorList>
    </citation>
    <scope>NUCLEOTIDE SEQUENCE [LARGE SCALE GENOMIC DNA]</scope>
    <source>
        <strain evidence="18 19">CBS 613</strain>
    </source>
</reference>
<dbReference type="InterPro" id="IPR014001">
    <property type="entry name" value="Helicase_ATP-bd"/>
</dbReference>
<keyword evidence="5" id="KW-0378">Hydrolase</keyword>
<keyword evidence="4" id="KW-0547">Nucleotide-binding</keyword>
<dbReference type="Pfam" id="PF00271">
    <property type="entry name" value="Helicase_C"/>
    <property type="match status" value="1"/>
</dbReference>
<evidence type="ECO:0000313" key="18">
    <source>
        <dbReference type="EMBL" id="KAA8900362.1"/>
    </source>
</evidence>
<feature type="compositionally biased region" description="Low complexity" evidence="14">
    <location>
        <begin position="1216"/>
        <end position="1239"/>
    </location>
</feature>
<keyword evidence="10" id="KW-0539">Nucleus</keyword>
<dbReference type="PANTHER" id="PTHR13710:SF153">
    <property type="entry name" value="RECQ-LIKE DNA HELICASE BLM"/>
    <property type="match status" value="1"/>
</dbReference>
<dbReference type="Proteomes" id="UP000449547">
    <property type="component" value="Unassembled WGS sequence"/>
</dbReference>
<dbReference type="InterPro" id="IPR036388">
    <property type="entry name" value="WH-like_DNA-bd_sf"/>
</dbReference>
<feature type="compositionally biased region" description="Acidic residues" evidence="14">
    <location>
        <begin position="80"/>
        <end position="91"/>
    </location>
</feature>
<dbReference type="GO" id="GO:0006312">
    <property type="term" value="P:mitotic recombination"/>
    <property type="evidence" value="ECO:0007669"/>
    <property type="project" value="UniProtKB-ARBA"/>
</dbReference>
<dbReference type="PROSITE" id="PS00690">
    <property type="entry name" value="DEAH_ATP_HELICASE"/>
    <property type="match status" value="1"/>
</dbReference>
<evidence type="ECO:0000259" key="16">
    <source>
        <dbReference type="PROSITE" id="PS51192"/>
    </source>
</evidence>
<dbReference type="CDD" id="cd17920">
    <property type="entry name" value="DEXHc_RecQ"/>
    <property type="match status" value="1"/>
</dbReference>
<dbReference type="InterPro" id="IPR010997">
    <property type="entry name" value="HRDC-like_sf"/>
</dbReference>
<accession>A0A642UJV6</accession>
<feature type="compositionally biased region" description="Low complexity" evidence="14">
    <location>
        <begin position="246"/>
        <end position="257"/>
    </location>
</feature>
<dbReference type="EC" id="5.6.2.4" evidence="12"/>
<dbReference type="GO" id="GO:0005634">
    <property type="term" value="C:nucleus"/>
    <property type="evidence" value="ECO:0007669"/>
    <property type="project" value="UniProtKB-SubCell"/>
</dbReference>
<dbReference type="InterPro" id="IPR011545">
    <property type="entry name" value="DEAD/DEAH_box_helicase_dom"/>
</dbReference>
<dbReference type="GO" id="GO:0005737">
    <property type="term" value="C:cytoplasm"/>
    <property type="evidence" value="ECO:0007669"/>
    <property type="project" value="TreeGrafter"/>
</dbReference>
<evidence type="ECO:0000256" key="2">
    <source>
        <dbReference type="ARBA" id="ARBA00004123"/>
    </source>
</evidence>
<dbReference type="InterPro" id="IPR004589">
    <property type="entry name" value="DNA_helicase_ATP-dep_RecQ"/>
</dbReference>
<evidence type="ECO:0000259" key="15">
    <source>
        <dbReference type="PROSITE" id="PS50967"/>
    </source>
</evidence>
<comment type="cofactor">
    <cofactor evidence="1">
        <name>Zn(2+)</name>
        <dbReference type="ChEBI" id="CHEBI:29105"/>
    </cofactor>
</comment>
<dbReference type="SMART" id="SM00956">
    <property type="entry name" value="RQC"/>
    <property type="match status" value="1"/>
</dbReference>
<dbReference type="GO" id="GO:0016787">
    <property type="term" value="F:hydrolase activity"/>
    <property type="evidence" value="ECO:0007669"/>
    <property type="project" value="UniProtKB-KW"/>
</dbReference>
<feature type="region of interest" description="Disordered" evidence="14">
    <location>
        <begin position="399"/>
        <end position="419"/>
    </location>
</feature>
<evidence type="ECO:0000256" key="12">
    <source>
        <dbReference type="ARBA" id="ARBA00034808"/>
    </source>
</evidence>
<dbReference type="SUPFAM" id="SSF46785">
    <property type="entry name" value="Winged helix' DNA-binding domain"/>
    <property type="match status" value="1"/>
</dbReference>
<evidence type="ECO:0000256" key="3">
    <source>
        <dbReference type="ARBA" id="ARBA00005446"/>
    </source>
</evidence>
<dbReference type="InterPro" id="IPR044876">
    <property type="entry name" value="HRDC_dom_sf"/>
</dbReference>
<dbReference type="GO" id="GO:0000724">
    <property type="term" value="P:double-strand break repair via homologous recombination"/>
    <property type="evidence" value="ECO:0007669"/>
    <property type="project" value="TreeGrafter"/>
</dbReference>
<dbReference type="PROSITE" id="PS51192">
    <property type="entry name" value="HELICASE_ATP_BIND_1"/>
    <property type="match status" value="1"/>
</dbReference>
<dbReference type="Pfam" id="PF00570">
    <property type="entry name" value="HRDC"/>
    <property type="match status" value="1"/>
</dbReference>
<feature type="compositionally biased region" description="Low complexity" evidence="14">
    <location>
        <begin position="29"/>
        <end position="57"/>
    </location>
</feature>
<dbReference type="GO" id="GO:0005524">
    <property type="term" value="F:ATP binding"/>
    <property type="evidence" value="ECO:0007669"/>
    <property type="project" value="UniProtKB-KW"/>
</dbReference>
<evidence type="ECO:0000256" key="4">
    <source>
        <dbReference type="ARBA" id="ARBA00022741"/>
    </source>
</evidence>
<dbReference type="InterPro" id="IPR002121">
    <property type="entry name" value="HRDC_dom"/>
</dbReference>
<evidence type="ECO:0000256" key="1">
    <source>
        <dbReference type="ARBA" id="ARBA00001947"/>
    </source>
</evidence>
<feature type="domain" description="Helicase ATP-binding" evidence="16">
    <location>
        <begin position="539"/>
        <end position="717"/>
    </location>
</feature>
<dbReference type="GO" id="GO:0006260">
    <property type="term" value="P:DNA replication"/>
    <property type="evidence" value="ECO:0007669"/>
    <property type="project" value="InterPro"/>
</dbReference>
<dbReference type="PROSITE" id="PS50967">
    <property type="entry name" value="HRDC"/>
    <property type="match status" value="1"/>
</dbReference>
<dbReference type="GO" id="GO:0031573">
    <property type="term" value="P:mitotic intra-S DNA damage checkpoint signaling"/>
    <property type="evidence" value="ECO:0007669"/>
    <property type="project" value="UniProtKB-ARBA"/>
</dbReference>
<dbReference type="CDD" id="cd18794">
    <property type="entry name" value="SF2_C_RecQ"/>
    <property type="match status" value="1"/>
</dbReference>
<evidence type="ECO:0000256" key="8">
    <source>
        <dbReference type="ARBA" id="ARBA00023125"/>
    </source>
</evidence>
<sequence length="1259" mass="135522">MIPSGEVVARLTSPLPPRPAANGSSVAQSTPPSSLLPLPPSSSNASTSTPLAKTTPRPTTPRQPLPSRSPSAALESPIDLVDDDDDDDIEEIGAKRVAPFAADLPPSKRATLSSKPPKKHQSTLPFQVPATPTQPSVTANITNNNNTIGAATTTTSAPALPPPPDPSLLNLLQVKDKMIALLYRHLEVNDSTSMSLDAKKQWIATEFEVEMNRLKAQASRLENEVEAAAFEREVAAEAAAEEAAESSRAPAASLPSLPSLPAPPARPALSFTQVPKSLDKAPAEATSPPLPSSPVTSPSPRTPHINNSRVQRQGGDSEGEDHFGSEIDGGLTTPPDERACYEVDDLGSFIDHDVTAEDGDFKPTQSSVASAGADADESMIDRSIVDLTQAGSDPAVEVISDGEHDGEHDGAAGTEPLDDIDDWAHTQLGEEREDDIEVIELTSDDDDDANDTISQVRTPIVVKPEPGTTAATNAAGADDDSEFDWSEDDQLIASIKDAAAGATKRVAPTSTDPQEARIYAVLQATFGLERFRAHQLEAIKATLAGKDVFVLMPTGGGKSLCYQLPALIHADPNVPGVTVVISPLISLMQDQVAHLVAKKVRAGMVSSRAAPDANRATMREFRNALLDVVYLSPEMANKSAHCQSILDQLYQRRQLARVVIDEAHCLSSWGHDFRTDYQAMGAFKTKYPDVPVMALTATANERVRMDIIHHLKLKSPVTLKQSFNRTNLFYRIVPKTASFMTDLARYILSKPNQTGIIYCSTKSLCESTAAKLREAGVPAAHYHAGMDPEQRSEVQRQWQHDECRVICATIAFGMGIDKPDVRWVVHLTLPRTLEGYYQETGRAGRDGRPSECILYYSFRDARSLQSVTQRDPQLSAQAKANHLEKLRQVVQYCQNETTCRRQLVLHYFNEQFDAKLCRGHCDNCQRGSTGQALVATDVTKEAQSAVRLVRDLQTTKVTVIYCQDVFRGSKSAKIIQAGHDNVADHGAGASLDKSVIELLFFELLSKNYLEEYSVMRRGFASNYVRVASKGTSFLRNPHPIEIEVSANKRSTASAGPRLVRGPGNAPGPSMADLQAQYSCGGAGGVVTARQLSAGSMASALASSTLPALPAARASTTTARAPLKPRASTTAPSAIEWHGEKCFATLNQYRIRIAAAKSLPPTSVVSDMSMRQMALRLPTTQAQFDQVPGVSPAQREFFVGFKPQLVQMSAERRRLESAGSAGGAKAKSAGAPGAKSAPSGRRSQKRSQGKPRKAPKAMPL</sequence>
<dbReference type="InterPro" id="IPR018982">
    <property type="entry name" value="RQC_domain"/>
</dbReference>
<gene>
    <name evidence="18" type="ORF">DIURU_003785</name>
</gene>
<comment type="caution">
    <text evidence="18">The sequence shown here is derived from an EMBL/GenBank/DDBJ whole genome shotgun (WGS) entry which is preliminary data.</text>
</comment>
<dbReference type="Gene3D" id="1.10.10.10">
    <property type="entry name" value="Winged helix-like DNA-binding domain superfamily/Winged helix DNA-binding domain"/>
    <property type="match status" value="1"/>
</dbReference>
<dbReference type="GeneID" id="54782436"/>
<feature type="compositionally biased region" description="Low complexity" evidence="14">
    <location>
        <begin position="65"/>
        <end position="74"/>
    </location>
</feature>
<keyword evidence="7" id="KW-0067">ATP-binding</keyword>
<feature type="region of interest" description="Disordered" evidence="14">
    <location>
        <begin position="1"/>
        <end position="135"/>
    </location>
</feature>
<dbReference type="FunFam" id="3.40.50.300:FF:000296">
    <property type="entry name" value="ATP-dependent DNA helicase RecQ"/>
    <property type="match status" value="1"/>
</dbReference>
<dbReference type="SUPFAM" id="SSF47819">
    <property type="entry name" value="HRDC-like"/>
    <property type="match status" value="1"/>
</dbReference>
<dbReference type="FunFam" id="3.40.50.300:FF:000340">
    <property type="entry name" value="Bloom syndrome, RecQ helicase"/>
    <property type="match status" value="1"/>
</dbReference>
<keyword evidence="19" id="KW-1185">Reference proteome</keyword>
<keyword evidence="6" id="KW-0347">Helicase</keyword>
<evidence type="ECO:0000256" key="7">
    <source>
        <dbReference type="ARBA" id="ARBA00022840"/>
    </source>
</evidence>
<feature type="coiled-coil region" evidence="13">
    <location>
        <begin position="204"/>
        <end position="231"/>
    </location>
</feature>
<dbReference type="Gene3D" id="1.10.150.80">
    <property type="entry name" value="HRDC domain"/>
    <property type="match status" value="1"/>
</dbReference>
<evidence type="ECO:0000256" key="11">
    <source>
        <dbReference type="ARBA" id="ARBA00034617"/>
    </source>
</evidence>
<dbReference type="Gene3D" id="3.40.50.300">
    <property type="entry name" value="P-loop containing nucleotide triphosphate hydrolases"/>
    <property type="match status" value="2"/>
</dbReference>
<dbReference type="Pfam" id="PF00270">
    <property type="entry name" value="DEAD"/>
    <property type="match status" value="1"/>
</dbReference>
<dbReference type="InterPro" id="IPR027417">
    <property type="entry name" value="P-loop_NTPase"/>
</dbReference>
<feature type="region of interest" description="Disordered" evidence="14">
    <location>
        <begin position="1209"/>
        <end position="1259"/>
    </location>
</feature>
<dbReference type="NCBIfam" id="TIGR00614">
    <property type="entry name" value="recQ_fam"/>
    <property type="match status" value="1"/>
</dbReference>
<dbReference type="PROSITE" id="PS51194">
    <property type="entry name" value="HELICASE_CTER"/>
    <property type="match status" value="1"/>
</dbReference>
<dbReference type="InterPro" id="IPR002464">
    <property type="entry name" value="DNA/RNA_helicase_DEAH_CS"/>
</dbReference>
<evidence type="ECO:0000256" key="14">
    <source>
        <dbReference type="SAM" id="MobiDB-lite"/>
    </source>
</evidence>
<evidence type="ECO:0000313" key="19">
    <source>
        <dbReference type="Proteomes" id="UP000449547"/>
    </source>
</evidence>
<dbReference type="InterPro" id="IPR001650">
    <property type="entry name" value="Helicase_C-like"/>
</dbReference>
<dbReference type="SMART" id="SM00487">
    <property type="entry name" value="DEXDc"/>
    <property type="match status" value="1"/>
</dbReference>
<dbReference type="OrthoDB" id="10261556at2759"/>
<dbReference type="GO" id="GO:0031422">
    <property type="term" value="C:RecQ family helicase-topoisomerase III complex"/>
    <property type="evidence" value="ECO:0007669"/>
    <property type="project" value="UniProtKB-ARBA"/>
</dbReference>
<name>A0A642UJV6_DIURU</name>
<evidence type="ECO:0000259" key="17">
    <source>
        <dbReference type="PROSITE" id="PS51194"/>
    </source>
</evidence>
<dbReference type="GO" id="GO:0009378">
    <property type="term" value="F:four-way junction helicase activity"/>
    <property type="evidence" value="ECO:0007669"/>
    <property type="project" value="TreeGrafter"/>
</dbReference>
<dbReference type="SMART" id="SM00490">
    <property type="entry name" value="HELICc"/>
    <property type="match status" value="1"/>
</dbReference>
<feature type="compositionally biased region" description="Low complexity" evidence="14">
    <location>
        <begin position="293"/>
        <end position="303"/>
    </location>
</feature>
<dbReference type="AlphaFoldDB" id="A0A642UJV6"/>
<dbReference type="PANTHER" id="PTHR13710">
    <property type="entry name" value="DNA HELICASE RECQ FAMILY MEMBER"/>
    <property type="match status" value="1"/>
</dbReference>
<dbReference type="SUPFAM" id="SSF52540">
    <property type="entry name" value="P-loop containing nucleoside triphosphate hydrolases"/>
    <property type="match status" value="1"/>
</dbReference>
<dbReference type="GO" id="GO:0000729">
    <property type="term" value="P:DNA double-strand break processing"/>
    <property type="evidence" value="ECO:0007669"/>
    <property type="project" value="UniProtKB-ARBA"/>
</dbReference>
<evidence type="ECO:0000256" key="10">
    <source>
        <dbReference type="ARBA" id="ARBA00023242"/>
    </source>
</evidence>
<feature type="domain" description="HRDC" evidence="15">
    <location>
        <begin position="1135"/>
        <end position="1215"/>
    </location>
</feature>
<feature type="domain" description="Helicase C-terminal" evidence="17">
    <location>
        <begin position="742"/>
        <end position="887"/>
    </location>
</feature>
<evidence type="ECO:0000256" key="9">
    <source>
        <dbReference type="ARBA" id="ARBA00023235"/>
    </source>
</evidence>
<feature type="region of interest" description="Disordered" evidence="14">
    <location>
        <begin position="354"/>
        <end position="375"/>
    </location>
</feature>
<dbReference type="GO" id="GO:0043138">
    <property type="term" value="F:3'-5' DNA helicase activity"/>
    <property type="evidence" value="ECO:0007669"/>
    <property type="project" value="UniProtKB-EC"/>
</dbReference>
<evidence type="ECO:0000256" key="6">
    <source>
        <dbReference type="ARBA" id="ARBA00022806"/>
    </source>
</evidence>
<dbReference type="RefSeq" id="XP_034011362.1">
    <property type="nucleotide sequence ID" value="XM_034156585.1"/>
</dbReference>
<feature type="compositionally biased region" description="Basic residues" evidence="14">
    <location>
        <begin position="1241"/>
        <end position="1259"/>
    </location>
</feature>
<dbReference type="InterPro" id="IPR032284">
    <property type="entry name" value="RecQ_Zn-bd"/>
</dbReference>
<dbReference type="EMBL" id="SWFT01000112">
    <property type="protein sequence ID" value="KAA8900362.1"/>
    <property type="molecule type" value="Genomic_DNA"/>
</dbReference>
<dbReference type="InterPro" id="IPR036390">
    <property type="entry name" value="WH_DNA-bd_sf"/>
</dbReference>
<dbReference type="Pfam" id="PF09382">
    <property type="entry name" value="RQC"/>
    <property type="match status" value="1"/>
</dbReference>
<feature type="compositionally biased region" description="Polar residues" evidence="14">
    <location>
        <begin position="122"/>
        <end position="135"/>
    </location>
</feature>
<proteinExistence type="inferred from homology"/>
<feature type="region of interest" description="Disordered" evidence="14">
    <location>
        <begin position="239"/>
        <end position="339"/>
    </location>
</feature>
<dbReference type="Pfam" id="PF16124">
    <property type="entry name" value="RecQ_Zn_bind"/>
    <property type="match status" value="1"/>
</dbReference>
<evidence type="ECO:0000256" key="5">
    <source>
        <dbReference type="ARBA" id="ARBA00022801"/>
    </source>
</evidence>
<organism evidence="18 19">
    <name type="scientific">Diutina rugosa</name>
    <name type="common">Yeast</name>
    <name type="synonym">Candida rugosa</name>
    <dbReference type="NCBI Taxonomy" id="5481"/>
    <lineage>
        <taxon>Eukaryota</taxon>
        <taxon>Fungi</taxon>
        <taxon>Dikarya</taxon>
        <taxon>Ascomycota</taxon>
        <taxon>Saccharomycotina</taxon>
        <taxon>Pichiomycetes</taxon>
        <taxon>Debaryomycetaceae</taxon>
        <taxon>Diutina</taxon>
    </lineage>
</organism>
<comment type="catalytic activity">
    <reaction evidence="11">
        <text>Couples ATP hydrolysis with the unwinding of duplex DNA by translocating in the 3'-5' direction.</text>
        <dbReference type="EC" id="5.6.2.4"/>
    </reaction>
</comment>
<evidence type="ECO:0000256" key="13">
    <source>
        <dbReference type="SAM" id="Coils"/>
    </source>
</evidence>
<comment type="similarity">
    <text evidence="3">Belongs to the helicase family. RecQ subfamily.</text>
</comment>
<keyword evidence="9" id="KW-0413">Isomerase</keyword>
<keyword evidence="8" id="KW-0238">DNA-binding</keyword>
<protein>
    <recommendedName>
        <fullName evidence="12">DNA 3'-5' helicase</fullName>
        <ecNumber evidence="12">5.6.2.4</ecNumber>
    </recommendedName>
</protein>
<feature type="compositionally biased region" description="Basic and acidic residues" evidence="14">
    <location>
        <begin position="401"/>
        <end position="410"/>
    </location>
</feature>